<feature type="compositionally biased region" description="Polar residues" evidence="1">
    <location>
        <begin position="63"/>
        <end position="75"/>
    </location>
</feature>
<sequence length="75" mass="8399">KKTESGTNVESHSRQTTDSSSSARRHHLNVASTDKQKRQQVQSWNLENCESTSHSEVFPMTDSLVNRNVPANSSQ</sequence>
<feature type="non-terminal residue" evidence="2">
    <location>
        <position position="75"/>
    </location>
</feature>
<feature type="compositionally biased region" description="Polar residues" evidence="1">
    <location>
        <begin position="39"/>
        <end position="55"/>
    </location>
</feature>
<feature type="non-terminal residue" evidence="2">
    <location>
        <position position="1"/>
    </location>
</feature>
<reference evidence="2" key="1">
    <citation type="submission" date="2014-12" db="EMBL/GenBank/DDBJ databases">
        <title>Insight into the proteome of Arion vulgaris.</title>
        <authorList>
            <person name="Aradska J."/>
            <person name="Bulat T."/>
            <person name="Smidak R."/>
            <person name="Sarate P."/>
            <person name="Gangsoo J."/>
            <person name="Sialana F."/>
            <person name="Bilban M."/>
            <person name="Lubec G."/>
        </authorList>
    </citation>
    <scope>NUCLEOTIDE SEQUENCE</scope>
    <source>
        <tissue evidence="2">Skin</tissue>
    </source>
</reference>
<feature type="compositionally biased region" description="Polar residues" evidence="1">
    <location>
        <begin position="1"/>
        <end position="10"/>
    </location>
</feature>
<evidence type="ECO:0000256" key="1">
    <source>
        <dbReference type="SAM" id="MobiDB-lite"/>
    </source>
</evidence>
<evidence type="ECO:0000313" key="2">
    <source>
        <dbReference type="EMBL" id="CEK57786.1"/>
    </source>
</evidence>
<proteinExistence type="predicted"/>
<dbReference type="EMBL" id="HACG01010921">
    <property type="protein sequence ID" value="CEK57786.1"/>
    <property type="molecule type" value="Transcribed_RNA"/>
</dbReference>
<name>A0A0B6YPU1_9EUPU</name>
<gene>
    <name evidence="2" type="primary">ORF31060</name>
</gene>
<organism evidence="2">
    <name type="scientific">Arion vulgaris</name>
    <dbReference type="NCBI Taxonomy" id="1028688"/>
    <lineage>
        <taxon>Eukaryota</taxon>
        <taxon>Metazoa</taxon>
        <taxon>Spiralia</taxon>
        <taxon>Lophotrochozoa</taxon>
        <taxon>Mollusca</taxon>
        <taxon>Gastropoda</taxon>
        <taxon>Heterobranchia</taxon>
        <taxon>Euthyneura</taxon>
        <taxon>Panpulmonata</taxon>
        <taxon>Eupulmonata</taxon>
        <taxon>Stylommatophora</taxon>
        <taxon>Helicina</taxon>
        <taxon>Arionoidea</taxon>
        <taxon>Arionidae</taxon>
        <taxon>Arion</taxon>
    </lineage>
</organism>
<feature type="region of interest" description="Disordered" evidence="1">
    <location>
        <begin position="1"/>
        <end position="75"/>
    </location>
</feature>
<dbReference type="AlphaFoldDB" id="A0A0B6YPU1"/>
<accession>A0A0B6YPU1</accession>
<protein>
    <submittedName>
        <fullName evidence="2">Uncharacterized protein</fullName>
    </submittedName>
</protein>